<protein>
    <recommendedName>
        <fullName evidence="4">Transmembrane protein</fullName>
    </recommendedName>
</protein>
<dbReference type="STRING" id="452.Lspi_0093"/>
<evidence type="ECO:0000256" key="1">
    <source>
        <dbReference type="SAM" id="Phobius"/>
    </source>
</evidence>
<organism evidence="2 3">
    <name type="scientific">Legionella spiritensis</name>
    <dbReference type="NCBI Taxonomy" id="452"/>
    <lineage>
        <taxon>Bacteria</taxon>
        <taxon>Pseudomonadati</taxon>
        <taxon>Pseudomonadota</taxon>
        <taxon>Gammaproteobacteria</taxon>
        <taxon>Legionellales</taxon>
        <taxon>Legionellaceae</taxon>
        <taxon>Legionella</taxon>
    </lineage>
</organism>
<evidence type="ECO:0008006" key="4">
    <source>
        <dbReference type="Google" id="ProtNLM"/>
    </source>
</evidence>
<dbReference type="OrthoDB" id="5649942at2"/>
<evidence type="ECO:0000313" key="2">
    <source>
        <dbReference type="EMBL" id="KTD66330.1"/>
    </source>
</evidence>
<dbReference type="EMBL" id="LNYX01000001">
    <property type="protein sequence ID" value="KTD66330.1"/>
    <property type="molecule type" value="Genomic_DNA"/>
</dbReference>
<accession>A0A0W0ZBM2</accession>
<keyword evidence="1" id="KW-0472">Membrane</keyword>
<comment type="caution">
    <text evidence="2">The sequence shown here is derived from an EMBL/GenBank/DDBJ whole genome shotgun (WGS) entry which is preliminary data.</text>
</comment>
<keyword evidence="1" id="KW-1133">Transmembrane helix</keyword>
<dbReference type="Proteomes" id="UP000054877">
    <property type="component" value="Unassembled WGS sequence"/>
</dbReference>
<evidence type="ECO:0000313" key="3">
    <source>
        <dbReference type="Proteomes" id="UP000054877"/>
    </source>
</evidence>
<reference evidence="2 3" key="1">
    <citation type="submission" date="2015-11" db="EMBL/GenBank/DDBJ databases">
        <title>Genomic analysis of 38 Legionella species identifies large and diverse effector repertoires.</title>
        <authorList>
            <person name="Burstein D."/>
            <person name="Amaro F."/>
            <person name="Zusman T."/>
            <person name="Lifshitz Z."/>
            <person name="Cohen O."/>
            <person name="Gilbert J.A."/>
            <person name="Pupko T."/>
            <person name="Shuman H.A."/>
            <person name="Segal G."/>
        </authorList>
    </citation>
    <scope>NUCLEOTIDE SEQUENCE [LARGE SCALE GENOMIC DNA]</scope>
    <source>
        <strain evidence="2 3">Mt.St.Helens-9</strain>
    </source>
</reference>
<sequence length="64" mass="7361">METLYQILGLIGAGLIVWYMYRVVKGRPELFTRANLNKSFFSMGILALILIAFVAFLIIMVRYT</sequence>
<proteinExistence type="predicted"/>
<name>A0A0W0ZBM2_LEGSP</name>
<keyword evidence="3" id="KW-1185">Reference proteome</keyword>
<gene>
    <name evidence="2" type="ORF">Lspi_0093</name>
</gene>
<feature type="transmembrane region" description="Helical" evidence="1">
    <location>
        <begin position="6"/>
        <end position="24"/>
    </location>
</feature>
<dbReference type="PATRIC" id="fig|452.5.peg.105"/>
<dbReference type="RefSeq" id="WP_058482034.1">
    <property type="nucleotide sequence ID" value="NZ_CAAAII010000002.1"/>
</dbReference>
<keyword evidence="1" id="KW-0812">Transmembrane</keyword>
<feature type="transmembrane region" description="Helical" evidence="1">
    <location>
        <begin position="45"/>
        <end position="63"/>
    </location>
</feature>
<dbReference type="AlphaFoldDB" id="A0A0W0ZBM2"/>